<feature type="domain" description="Soluble ligand binding" evidence="6">
    <location>
        <begin position="297"/>
        <end position="335"/>
    </location>
</feature>
<dbReference type="InterPro" id="IPR019554">
    <property type="entry name" value="Soluble_ligand-bd"/>
</dbReference>
<protein>
    <submittedName>
        <fullName evidence="7">Protein involved in polysaccharide export with SLBB domain</fullName>
    </submittedName>
</protein>
<feature type="domain" description="Polysaccharide export protein N-terminal" evidence="5">
    <location>
        <begin position="135"/>
        <end position="207"/>
    </location>
</feature>
<dbReference type="Pfam" id="PF10531">
    <property type="entry name" value="SLBB"/>
    <property type="match status" value="5"/>
</dbReference>
<evidence type="ECO:0000259" key="5">
    <source>
        <dbReference type="Pfam" id="PF02563"/>
    </source>
</evidence>
<feature type="region of interest" description="Disordered" evidence="3">
    <location>
        <begin position="569"/>
        <end position="629"/>
    </location>
</feature>
<dbReference type="InterPro" id="IPR049712">
    <property type="entry name" value="Poly_export"/>
</dbReference>
<gene>
    <name evidence="7" type="ORF">FBZ90_11019</name>
</gene>
<comment type="caution">
    <text evidence="7">The sequence shown here is derived from an EMBL/GenBank/DDBJ whole genome shotgun (WGS) entry which is preliminary data.</text>
</comment>
<evidence type="ECO:0000256" key="4">
    <source>
        <dbReference type="SAM" id="SignalP"/>
    </source>
</evidence>
<sequence length="1008" mass="105688">MTKRNGATMRSGRTWAHRALLLAALASGVTPGLAQAQGLAQLLGGGNGNDLTGDLLRTVQQRLTGQSTVPSLQPDVQMQNPPGYGPQGPGAQIYGPPSAIERLMSARAGQPIRQYGYEVFGRGGPVVVRQSGALQDSYVLGEGDEIVLTLRGQQNASYRTRVDRDGRVVFPGLPPIAGAGRPFGAFREDLEDAASRALTGTEVLVSVGAVRQIAVRVAGEVNAPGLFTLSGLATAMDALSLAGGVKNTGSLRDVQVVRGGRSFRLDLYTLLMGDASGHDIPLAEGDRIVVPLQTSAVAIVGQVKRPAIYELPAGQQATPLTTLMAMAGGTEVRGSYRYSILRTREDGKREMVQVGAGGTATVRDGDVVFVAPTADVSLAKVELRGATTLNGSYPLETVRSLRGLLGSSDMFTPTVGRPLPYLLADAVIRLDPATLQRTVIPFAVSDVLEGKADVALQSNDVVYITNVAEMRYIARKAGEQQRNPTRKVNDHPDPVAPPPAPDATAMALQAQMAALPPGAAADPRLAQLAALQGMQLPAGQGMPSGGVLGQGAPALAGTNPAYAAFAAAQMGQQAQSAQDQGPPRPEEERLNPGIVAPPEVITSQDGTTTRADDDEEQSGALPVTGTGALSPSQLGAAQALAQRPKRPPLRLFVGLDDDARRLLVGTLANYHVTVVGEVNSPGDFLVMPGATLDKLVQASGGLTPKVDLHAFEVTSAEIDNASGLSRTVRHTYGLPVAQFAQVALKPFDRVRFNPVFSDRDTGDVTLAGEVKFPGGYEILRGEHLSSVLARAGGFTDAAYPAGVVFLRQSVAESQRDTLQKEADALERQIVSIVGNTSSKVQVTDGEIAYVTQMINRLRQGTGPASGRVSVHVDPREIAAHPELDIVMEPGDQLVVPRQPSAVVVSGEVMAPGGIQFRTDRSVDDYIAMAGGMTEIADDDHVFVVQPDGSAVQVNGGGWLSAAPKLAPGSVIVVPRKLRHFTWDSILMDIVQVTSQLAITGASLAVISR</sequence>
<feature type="coiled-coil region" evidence="2">
    <location>
        <begin position="808"/>
        <end position="835"/>
    </location>
</feature>
<feature type="region of interest" description="Disordered" evidence="3">
    <location>
        <begin position="476"/>
        <end position="502"/>
    </location>
</feature>
<dbReference type="EMBL" id="VITR01000010">
    <property type="protein sequence ID" value="TWB39555.1"/>
    <property type="molecule type" value="Genomic_DNA"/>
</dbReference>
<feature type="domain" description="Soluble ligand binding" evidence="6">
    <location>
        <begin position="672"/>
        <end position="712"/>
    </location>
</feature>
<dbReference type="Proteomes" id="UP000315751">
    <property type="component" value="Unassembled WGS sequence"/>
</dbReference>
<dbReference type="OrthoDB" id="9808948at2"/>
<evidence type="ECO:0000313" key="8">
    <source>
        <dbReference type="Proteomes" id="UP000315751"/>
    </source>
</evidence>
<feature type="domain" description="Soluble ligand binding" evidence="6">
    <location>
        <begin position="215"/>
        <end position="262"/>
    </location>
</feature>
<evidence type="ECO:0000256" key="3">
    <source>
        <dbReference type="SAM" id="MobiDB-lite"/>
    </source>
</evidence>
<feature type="domain" description="Soluble ligand binding" evidence="6">
    <location>
        <begin position="902"/>
        <end position="952"/>
    </location>
</feature>
<keyword evidence="8" id="KW-1185">Reference proteome</keyword>
<accession>A0A560GZS9</accession>
<feature type="signal peptide" evidence="4">
    <location>
        <begin position="1"/>
        <end position="36"/>
    </location>
</feature>
<evidence type="ECO:0000256" key="1">
    <source>
        <dbReference type="ARBA" id="ARBA00022729"/>
    </source>
</evidence>
<organism evidence="7 8">
    <name type="scientific">Nitrospirillum amazonense</name>
    <dbReference type="NCBI Taxonomy" id="28077"/>
    <lineage>
        <taxon>Bacteria</taxon>
        <taxon>Pseudomonadati</taxon>
        <taxon>Pseudomonadota</taxon>
        <taxon>Alphaproteobacteria</taxon>
        <taxon>Rhodospirillales</taxon>
        <taxon>Azospirillaceae</taxon>
        <taxon>Nitrospirillum</taxon>
    </lineage>
</organism>
<name>A0A560GZS9_9PROT</name>
<evidence type="ECO:0000256" key="2">
    <source>
        <dbReference type="SAM" id="Coils"/>
    </source>
</evidence>
<dbReference type="InterPro" id="IPR003715">
    <property type="entry name" value="Poly_export_N"/>
</dbReference>
<feature type="compositionally biased region" description="Low complexity" evidence="3">
    <location>
        <begin position="569"/>
        <end position="580"/>
    </location>
</feature>
<dbReference type="Gene3D" id="3.10.560.10">
    <property type="entry name" value="Outer membrane lipoprotein wza domain like"/>
    <property type="match status" value="4"/>
</dbReference>
<dbReference type="PANTHER" id="PTHR33619:SF3">
    <property type="entry name" value="POLYSACCHARIDE EXPORT PROTEIN GFCE-RELATED"/>
    <property type="match status" value="1"/>
</dbReference>
<dbReference type="GO" id="GO:0015159">
    <property type="term" value="F:polysaccharide transmembrane transporter activity"/>
    <property type="evidence" value="ECO:0007669"/>
    <property type="project" value="InterPro"/>
</dbReference>
<feature type="chain" id="PRO_5021879950" evidence="4">
    <location>
        <begin position="37"/>
        <end position="1008"/>
    </location>
</feature>
<feature type="domain" description="Soluble ligand binding" evidence="6">
    <location>
        <begin position="764"/>
        <end position="807"/>
    </location>
</feature>
<proteinExistence type="predicted"/>
<dbReference type="PANTHER" id="PTHR33619">
    <property type="entry name" value="POLYSACCHARIDE EXPORT PROTEIN GFCE-RELATED"/>
    <property type="match status" value="1"/>
</dbReference>
<dbReference type="Pfam" id="PF02563">
    <property type="entry name" value="Poly_export"/>
    <property type="match status" value="1"/>
</dbReference>
<dbReference type="AlphaFoldDB" id="A0A560GZS9"/>
<reference evidence="7 8" key="1">
    <citation type="submission" date="2019-06" db="EMBL/GenBank/DDBJ databases">
        <title>Genomic Encyclopedia of Type Strains, Phase IV (KMG-V): Genome sequencing to study the core and pangenomes of soil and plant-associated prokaryotes.</title>
        <authorList>
            <person name="Whitman W."/>
        </authorList>
    </citation>
    <scope>NUCLEOTIDE SEQUENCE [LARGE SCALE GENOMIC DNA]</scope>
    <source>
        <strain evidence="7 8">BR 11622</strain>
    </source>
</reference>
<keyword evidence="1 4" id="KW-0732">Signal</keyword>
<evidence type="ECO:0000259" key="6">
    <source>
        <dbReference type="Pfam" id="PF10531"/>
    </source>
</evidence>
<keyword evidence="2" id="KW-0175">Coiled coil</keyword>
<evidence type="ECO:0000313" key="7">
    <source>
        <dbReference type="EMBL" id="TWB39555.1"/>
    </source>
</evidence>